<keyword evidence="3" id="KW-1185">Reference proteome</keyword>
<proteinExistence type="predicted"/>
<reference evidence="2 3" key="1">
    <citation type="submission" date="2019-03" db="EMBL/GenBank/DDBJ databases">
        <title>Jiella endophytica sp. nov., a novel endophytic bacterium isolated from root of Ficus microcarpa Linn. f.</title>
        <authorList>
            <person name="Tuo L."/>
        </authorList>
    </citation>
    <scope>NUCLEOTIDE SEQUENCE [LARGE SCALE GENOMIC DNA]</scope>
    <source>
        <strain evidence="2 3">CBS5Q-3</strain>
    </source>
</reference>
<dbReference type="InterPro" id="IPR037401">
    <property type="entry name" value="SnoaL-like"/>
</dbReference>
<evidence type="ECO:0000313" key="2">
    <source>
        <dbReference type="EMBL" id="TFF22009.1"/>
    </source>
</evidence>
<feature type="domain" description="SnoaL-like" evidence="1">
    <location>
        <begin position="79"/>
        <end position="180"/>
    </location>
</feature>
<name>A0A4Y8RH25_9HYPH</name>
<dbReference type="EMBL" id="SOZD01000004">
    <property type="protein sequence ID" value="TFF22009.1"/>
    <property type="molecule type" value="Genomic_DNA"/>
</dbReference>
<dbReference type="Gene3D" id="3.10.450.50">
    <property type="match status" value="1"/>
</dbReference>
<dbReference type="Proteomes" id="UP000298179">
    <property type="component" value="Unassembled WGS sequence"/>
</dbReference>
<dbReference type="SUPFAM" id="SSF54427">
    <property type="entry name" value="NTF2-like"/>
    <property type="match status" value="1"/>
</dbReference>
<protein>
    <submittedName>
        <fullName evidence="2">Nuclear transport factor 2 family protein</fullName>
    </submittedName>
</protein>
<dbReference type="PANTHER" id="PTHR41252:SF1">
    <property type="entry name" value="BLR2505 PROTEIN"/>
    <property type="match status" value="1"/>
</dbReference>
<comment type="caution">
    <text evidence="2">The sequence shown here is derived from an EMBL/GenBank/DDBJ whole genome shotgun (WGS) entry which is preliminary data.</text>
</comment>
<accession>A0A4Y8RH25</accession>
<sequence>MRKPGAPGVGFDVRRFLLDRSSKGSACPCPGRMVLKIPWRRSPRGCTLTGKQAREDMMADSERVAILRHAYRCWEGCCGADRNVWLDLANDDAVFHSLVSEKAAHPLALANVYRGRDEIGAYFDAMEKDWELLSFDPQTFIEQGDEIAVFAIVKVRAKTTGKIAHTWISHWWSFEGNRFAKAVEVFDGTQAMMAMTPD</sequence>
<dbReference type="PANTHER" id="PTHR41252">
    <property type="entry name" value="BLR2505 PROTEIN"/>
    <property type="match status" value="1"/>
</dbReference>
<gene>
    <name evidence="2" type="ORF">E3C22_15280</name>
</gene>
<evidence type="ECO:0000313" key="3">
    <source>
        <dbReference type="Proteomes" id="UP000298179"/>
    </source>
</evidence>
<dbReference type="OrthoDB" id="7707694at2"/>
<evidence type="ECO:0000259" key="1">
    <source>
        <dbReference type="Pfam" id="PF12680"/>
    </source>
</evidence>
<dbReference type="Pfam" id="PF12680">
    <property type="entry name" value="SnoaL_2"/>
    <property type="match status" value="1"/>
</dbReference>
<dbReference type="AlphaFoldDB" id="A0A4Y8RH25"/>
<organism evidence="2 3">
    <name type="scientific">Jiella endophytica</name>
    <dbReference type="NCBI Taxonomy" id="2558362"/>
    <lineage>
        <taxon>Bacteria</taxon>
        <taxon>Pseudomonadati</taxon>
        <taxon>Pseudomonadota</taxon>
        <taxon>Alphaproteobacteria</taxon>
        <taxon>Hyphomicrobiales</taxon>
        <taxon>Aurantimonadaceae</taxon>
        <taxon>Jiella</taxon>
    </lineage>
</organism>
<dbReference type="InterPro" id="IPR032710">
    <property type="entry name" value="NTF2-like_dom_sf"/>
</dbReference>